<dbReference type="GO" id="GO:0002953">
    <property type="term" value="F:5'-deoxynucleotidase activity"/>
    <property type="evidence" value="ECO:0007669"/>
    <property type="project" value="InterPro"/>
</dbReference>
<evidence type="ECO:0000256" key="2">
    <source>
        <dbReference type="ARBA" id="ARBA00022801"/>
    </source>
</evidence>
<dbReference type="PANTHER" id="PTHR11845">
    <property type="entry name" value="5'-DEOXYNUCLEOTIDASE HDDC2"/>
    <property type="match status" value="1"/>
</dbReference>
<feature type="domain" description="HD" evidence="3">
    <location>
        <begin position="33"/>
        <end position="188"/>
    </location>
</feature>
<dbReference type="GO" id="GO:0046872">
    <property type="term" value="F:metal ion binding"/>
    <property type="evidence" value="ECO:0007669"/>
    <property type="project" value="UniProtKB-KW"/>
</dbReference>
<evidence type="ECO:0000313" key="5">
    <source>
        <dbReference type="Proteomes" id="UP000432015"/>
    </source>
</evidence>
<comment type="caution">
    <text evidence="4">The sequence shown here is derived from an EMBL/GenBank/DDBJ whole genome shotgun (WGS) entry which is preliminary data.</text>
</comment>
<evidence type="ECO:0000313" key="4">
    <source>
        <dbReference type="EMBL" id="MUN38670.1"/>
    </source>
</evidence>
<keyword evidence="5" id="KW-1185">Reference proteome</keyword>
<name>A0A7K1L2L5_9ACTN</name>
<dbReference type="InterPro" id="IPR039356">
    <property type="entry name" value="YfbR/HDDC2"/>
</dbReference>
<organism evidence="4 5">
    <name type="scientific">Actinomadura litoris</name>
    <dbReference type="NCBI Taxonomy" id="2678616"/>
    <lineage>
        <taxon>Bacteria</taxon>
        <taxon>Bacillati</taxon>
        <taxon>Actinomycetota</taxon>
        <taxon>Actinomycetes</taxon>
        <taxon>Streptosporangiales</taxon>
        <taxon>Thermomonosporaceae</taxon>
        <taxon>Actinomadura</taxon>
    </lineage>
</organism>
<dbReference type="InterPro" id="IPR006674">
    <property type="entry name" value="HD_domain"/>
</dbReference>
<dbReference type="AlphaFoldDB" id="A0A7K1L2L5"/>
<evidence type="ECO:0000256" key="1">
    <source>
        <dbReference type="ARBA" id="ARBA00022723"/>
    </source>
</evidence>
<dbReference type="Proteomes" id="UP000432015">
    <property type="component" value="Unassembled WGS sequence"/>
</dbReference>
<gene>
    <name evidence="4" type="ORF">GNZ18_18960</name>
</gene>
<dbReference type="EMBL" id="WOFH01000006">
    <property type="protein sequence ID" value="MUN38670.1"/>
    <property type="molecule type" value="Genomic_DNA"/>
</dbReference>
<proteinExistence type="predicted"/>
<dbReference type="Pfam" id="PF13023">
    <property type="entry name" value="HD_3"/>
    <property type="match status" value="1"/>
</dbReference>
<keyword evidence="2" id="KW-0378">Hydrolase</keyword>
<sequence>MTSTTRRDLIGRAEPPRDVPERLASQIAFIAEVDRLKTVVRRSPLLAADRRENDAEHSWHLALMVTVLAEYADEPIDVARTLRLVLVHDLVEIYAGDTFLYDEAASADQAEREEAAADELFALLPPDQAGAFRALWDEFEARATPEARFAKAMDRLQPLLLNFGNEGGTWHTPGVTEADVRRRKSVIGDASAELGAYASKLIDLGAQRGWLRRDGGGDGVGS</sequence>
<keyword evidence="1" id="KW-0479">Metal-binding</keyword>
<dbReference type="GO" id="GO:0005737">
    <property type="term" value="C:cytoplasm"/>
    <property type="evidence" value="ECO:0007669"/>
    <property type="project" value="TreeGrafter"/>
</dbReference>
<evidence type="ECO:0000259" key="3">
    <source>
        <dbReference type="Pfam" id="PF13023"/>
    </source>
</evidence>
<reference evidence="4 5" key="1">
    <citation type="submission" date="2019-11" db="EMBL/GenBank/DDBJ databases">
        <authorList>
            <person name="Cao P."/>
        </authorList>
    </citation>
    <scope>NUCLEOTIDE SEQUENCE [LARGE SCALE GENOMIC DNA]</scope>
    <source>
        <strain evidence="4 5">NEAU-AAG5</strain>
    </source>
</reference>
<dbReference type="RefSeq" id="WP_156217829.1">
    <property type="nucleotide sequence ID" value="NZ_WOFH01000006.1"/>
</dbReference>
<dbReference type="PANTHER" id="PTHR11845:SF13">
    <property type="entry name" value="5'-DEOXYNUCLEOTIDASE HDDC2"/>
    <property type="match status" value="1"/>
</dbReference>
<dbReference type="SUPFAM" id="SSF109604">
    <property type="entry name" value="HD-domain/PDEase-like"/>
    <property type="match status" value="1"/>
</dbReference>
<protein>
    <submittedName>
        <fullName evidence="4">HD domain-containing protein</fullName>
    </submittedName>
</protein>
<dbReference type="Gene3D" id="1.10.3210.10">
    <property type="entry name" value="Hypothetical protein af1432"/>
    <property type="match status" value="1"/>
</dbReference>
<accession>A0A7K1L2L5</accession>